<proteinExistence type="predicted"/>
<evidence type="ECO:0000313" key="1">
    <source>
        <dbReference type="EMBL" id="QJA51510.1"/>
    </source>
</evidence>
<evidence type="ECO:0000313" key="2">
    <source>
        <dbReference type="EMBL" id="QJA79409.1"/>
    </source>
</evidence>
<name>A0A6H1ZWD0_9ZZZZ</name>
<gene>
    <name evidence="2" type="ORF">MM415A00890_0007</name>
    <name evidence="1" type="ORF">TM448A02173_0016</name>
</gene>
<organism evidence="1">
    <name type="scientific">viral metagenome</name>
    <dbReference type="NCBI Taxonomy" id="1070528"/>
    <lineage>
        <taxon>unclassified sequences</taxon>
        <taxon>metagenomes</taxon>
        <taxon>organismal metagenomes</taxon>
    </lineage>
</organism>
<protein>
    <submittedName>
        <fullName evidence="1">Uncharacterized protein</fullName>
    </submittedName>
</protein>
<dbReference type="AlphaFoldDB" id="A0A6H1ZWD0"/>
<sequence>MKEKESTQEDIEYRPSRIHGAKGILECSLEPPQELPSDDPWRHRSKGMKCRTCMFFVRKFSPVPAKPLGRCRRRAPTMNGYPAVFLDDWCGDHKIDEEKI</sequence>
<dbReference type="EMBL" id="MT144268">
    <property type="protein sequence ID" value="QJA51510.1"/>
    <property type="molecule type" value="Genomic_DNA"/>
</dbReference>
<reference evidence="1" key="1">
    <citation type="submission" date="2020-03" db="EMBL/GenBank/DDBJ databases">
        <title>The deep terrestrial virosphere.</title>
        <authorList>
            <person name="Holmfeldt K."/>
            <person name="Nilsson E."/>
            <person name="Simone D."/>
            <person name="Lopez-Fernandez M."/>
            <person name="Wu X."/>
            <person name="de Brujin I."/>
            <person name="Lundin D."/>
            <person name="Andersson A."/>
            <person name="Bertilsson S."/>
            <person name="Dopson M."/>
        </authorList>
    </citation>
    <scope>NUCLEOTIDE SEQUENCE</scope>
    <source>
        <strain evidence="2">MM415A00890</strain>
        <strain evidence="1">TM448A02173</strain>
    </source>
</reference>
<dbReference type="EMBL" id="MT142380">
    <property type="protein sequence ID" value="QJA79409.1"/>
    <property type="molecule type" value="Genomic_DNA"/>
</dbReference>
<accession>A0A6H1ZWD0</accession>